<evidence type="ECO:0000256" key="1">
    <source>
        <dbReference type="SAM" id="MobiDB-lite"/>
    </source>
</evidence>
<organism evidence="2 3">
    <name type="scientific">Ancylostoma ceylanicum</name>
    <dbReference type="NCBI Taxonomy" id="53326"/>
    <lineage>
        <taxon>Eukaryota</taxon>
        <taxon>Metazoa</taxon>
        <taxon>Ecdysozoa</taxon>
        <taxon>Nematoda</taxon>
        <taxon>Chromadorea</taxon>
        <taxon>Rhabditida</taxon>
        <taxon>Rhabditina</taxon>
        <taxon>Rhabditomorpha</taxon>
        <taxon>Strongyloidea</taxon>
        <taxon>Ancylostomatidae</taxon>
        <taxon>Ancylostomatinae</taxon>
        <taxon>Ancylostoma</taxon>
    </lineage>
</organism>
<feature type="region of interest" description="Disordered" evidence="1">
    <location>
        <begin position="1"/>
        <end position="36"/>
    </location>
</feature>
<dbReference type="AlphaFoldDB" id="A0A016TCW6"/>
<feature type="compositionally biased region" description="Basic and acidic residues" evidence="1">
    <location>
        <begin position="12"/>
        <end position="36"/>
    </location>
</feature>
<sequence length="69" mass="8000">MKHEGSVTCAMRNEEKATESRSSFEDQGLDRREHVRENTSTWPRFFELQCCSAAARDARNWVTHAGIRD</sequence>
<reference evidence="3" key="1">
    <citation type="journal article" date="2015" name="Nat. Genet.">
        <title>The genome and transcriptome of the zoonotic hookworm Ancylostoma ceylanicum identify infection-specific gene families.</title>
        <authorList>
            <person name="Schwarz E.M."/>
            <person name="Hu Y."/>
            <person name="Antoshechkin I."/>
            <person name="Miller M.M."/>
            <person name="Sternberg P.W."/>
            <person name="Aroian R.V."/>
        </authorList>
    </citation>
    <scope>NUCLEOTIDE SEQUENCE</scope>
    <source>
        <strain evidence="3">HY135</strain>
    </source>
</reference>
<accession>A0A016TCW6</accession>
<keyword evidence="3" id="KW-1185">Reference proteome</keyword>
<proteinExistence type="predicted"/>
<protein>
    <submittedName>
        <fullName evidence="2">Uncharacterized protein</fullName>
    </submittedName>
</protein>
<dbReference type="EMBL" id="JARK01001451">
    <property type="protein sequence ID" value="EYC00478.1"/>
    <property type="molecule type" value="Genomic_DNA"/>
</dbReference>
<comment type="caution">
    <text evidence="2">The sequence shown here is derived from an EMBL/GenBank/DDBJ whole genome shotgun (WGS) entry which is preliminary data.</text>
</comment>
<dbReference type="OrthoDB" id="5836952at2759"/>
<evidence type="ECO:0000313" key="3">
    <source>
        <dbReference type="Proteomes" id="UP000024635"/>
    </source>
</evidence>
<name>A0A016TCW6_9BILA</name>
<evidence type="ECO:0000313" key="2">
    <source>
        <dbReference type="EMBL" id="EYC00478.1"/>
    </source>
</evidence>
<gene>
    <name evidence="2" type="primary">Acey_s0115.g494</name>
    <name evidence="2" type="synonym">Acey-T01C1.4</name>
    <name evidence="2" type="ORF">Y032_0115g494</name>
</gene>
<dbReference type="Proteomes" id="UP000024635">
    <property type="component" value="Unassembled WGS sequence"/>
</dbReference>